<proteinExistence type="predicted"/>
<protein>
    <recommendedName>
        <fullName evidence="3">Endonuclease/exonuclease/phosphatase domain-containing protein</fullName>
    </recommendedName>
</protein>
<evidence type="ECO:0000313" key="2">
    <source>
        <dbReference type="Proteomes" id="UP001164733"/>
    </source>
</evidence>
<accession>A0AA47I8V0</accession>
<sequence>MLHGKKILEKIFDKAHPEIIVLSEFDVHSPAGAYVIIYLCSEKGYYLVYPNECENISKKCTSIVLMFIKREIVSKKSSGLLLKWNEILYNDYRIIGVHIPDSVYEKDRAINYWEDVLIHYEKCKDEKVVYIGDMNVYTDGTPAKEKLNKLIEEKGAKDAWIEKKGTNYDIEKRYTFRYKTRIDYAIMSQTALENLNYIENMQEFF</sequence>
<gene>
    <name evidence="1" type="ORF">LL038_06150</name>
</gene>
<dbReference type="Proteomes" id="UP001164733">
    <property type="component" value="Chromosome"/>
</dbReference>
<organism evidence="1 2">
    <name type="scientific">Clostridium estertheticum</name>
    <dbReference type="NCBI Taxonomy" id="238834"/>
    <lineage>
        <taxon>Bacteria</taxon>
        <taxon>Bacillati</taxon>
        <taxon>Bacillota</taxon>
        <taxon>Clostridia</taxon>
        <taxon>Eubacteriales</taxon>
        <taxon>Clostridiaceae</taxon>
        <taxon>Clostridium</taxon>
    </lineage>
</organism>
<evidence type="ECO:0000313" key="1">
    <source>
        <dbReference type="EMBL" id="WAG61824.1"/>
    </source>
</evidence>
<reference evidence="1" key="1">
    <citation type="submission" date="2021-11" db="EMBL/GenBank/DDBJ databases">
        <title>Clostridia strains as spoilage organisms.</title>
        <authorList>
            <person name="Wambui J."/>
            <person name="Stevens M.J.A."/>
            <person name="Stephan R."/>
        </authorList>
    </citation>
    <scope>NUCLEOTIDE SEQUENCE</scope>
    <source>
        <strain evidence="1">CF009</strain>
    </source>
</reference>
<evidence type="ECO:0008006" key="3">
    <source>
        <dbReference type="Google" id="ProtNLM"/>
    </source>
</evidence>
<dbReference type="RefSeq" id="WP_216126651.1">
    <property type="nucleotide sequence ID" value="NZ_CP086239.1"/>
</dbReference>
<dbReference type="EMBL" id="CP086239">
    <property type="protein sequence ID" value="WAG61824.1"/>
    <property type="molecule type" value="Genomic_DNA"/>
</dbReference>
<dbReference type="AlphaFoldDB" id="A0AA47I8V0"/>
<name>A0AA47I8V0_9CLOT</name>